<keyword evidence="1" id="KW-0560">Oxidoreductase</keyword>
<proteinExistence type="predicted"/>
<dbReference type="InterPro" id="IPR008775">
    <property type="entry name" value="Phytyl_CoA_dOase-like"/>
</dbReference>
<dbReference type="GO" id="GO:0051213">
    <property type="term" value="F:dioxygenase activity"/>
    <property type="evidence" value="ECO:0007669"/>
    <property type="project" value="UniProtKB-KW"/>
</dbReference>
<gene>
    <name evidence="1" type="ORF">Fadolivirus_1_1198</name>
</gene>
<name>A0A7D3V7X6_9VIRU</name>
<evidence type="ECO:0000313" key="1">
    <source>
        <dbReference type="EMBL" id="QKF94656.1"/>
    </source>
</evidence>
<keyword evidence="1" id="KW-0223">Dioxygenase</keyword>
<dbReference type="PANTHER" id="PTHR31630:SF6">
    <property type="entry name" value="PHYTANOYL-COA DIOXYGENASE-RELATED"/>
    <property type="match status" value="1"/>
</dbReference>
<dbReference type="EMBL" id="MT418680">
    <property type="protein sequence ID" value="QKF94656.1"/>
    <property type="molecule type" value="Genomic_DNA"/>
</dbReference>
<organism evidence="1 2">
    <name type="scientific">Fadolivirus FV1/VV64</name>
    <dbReference type="NCBI Taxonomy" id="3070911"/>
    <lineage>
        <taxon>Viruses</taxon>
        <taxon>Varidnaviria</taxon>
        <taxon>Bamfordvirae</taxon>
        <taxon>Nucleocytoviricota</taxon>
        <taxon>Megaviricetes</taxon>
        <taxon>Imitervirales</taxon>
        <taxon>Mimiviridae</taxon>
        <taxon>Klosneuvirinae</taxon>
        <taxon>Fadolivirus</taxon>
        <taxon>Fadolivirus algeromassiliense</taxon>
    </lineage>
</organism>
<evidence type="ECO:0000313" key="2">
    <source>
        <dbReference type="Proteomes" id="UP001162001"/>
    </source>
</evidence>
<accession>A0A7D3V7X6</accession>
<reference evidence="1 2" key="1">
    <citation type="submission" date="2020-04" db="EMBL/GenBank/DDBJ databases">
        <title>Advantages and limits of metagenomic assembly and binning of a giant virus.</title>
        <authorList>
            <person name="Schulz F."/>
            <person name="Andreani J."/>
            <person name="Francis R."/>
            <person name="Boudjemaa H."/>
            <person name="Bou Khalil J.Y."/>
            <person name="Lee J."/>
            <person name="La Scola B."/>
            <person name="Woyke T."/>
        </authorList>
    </citation>
    <scope>NUCLEOTIDE SEQUENCE [LARGE SCALE GENOMIC DNA]</scope>
    <source>
        <strain evidence="1 2">FV1/VV64</strain>
    </source>
</reference>
<protein>
    <submittedName>
        <fullName evidence="1">Phytanoyl-CoA dioxygenase</fullName>
    </submittedName>
</protein>
<dbReference type="Proteomes" id="UP001162001">
    <property type="component" value="Segment"/>
</dbReference>
<dbReference type="Pfam" id="PF05721">
    <property type="entry name" value="PhyH"/>
    <property type="match status" value="1"/>
</dbReference>
<sequence>MYLAPLSNPTLIKELFNKYGVVGVTDVLSQEECEETIHDIENIVKLETGNNLFSINNINTYDLASSCLNRYGSVGKRALFTKTLLKNRTHKNVRKAYSIVYGLDESELVCQHDRVGWMRPTIADDGSLLEKYNTHYNKPGLHLDIDPKGYYDPSYRNAVDNFLSSLNYIDTSEFISENGAKNITMGLQLQGVLNLFDNQEDDGGFQCIPGGHNELKNWYEESKNYFKNPVPNGNYFYNLERKEDRKYSANATRIPCPAGTLIIFDATLPHGTKPNHSNKNRMIQYIRYMPKSSFPKNVYKKRNSIIEKICKEVNFDPLDEEKTVLYL</sequence>
<dbReference type="SUPFAM" id="SSF51197">
    <property type="entry name" value="Clavaminate synthase-like"/>
    <property type="match status" value="1"/>
</dbReference>
<dbReference type="PANTHER" id="PTHR31630">
    <property type="entry name" value="PHYTANOYL-COA DIOXYGENASE-RELATED-RELATED"/>
    <property type="match status" value="1"/>
</dbReference>
<keyword evidence="2" id="KW-1185">Reference proteome</keyword>
<dbReference type="Gene3D" id="2.60.120.620">
    <property type="entry name" value="q2cbj1_9rhob like domain"/>
    <property type="match status" value="1"/>
</dbReference>